<dbReference type="AlphaFoldDB" id="A0A318MQL2"/>
<gene>
    <name evidence="1" type="ORF">DKK76_08840</name>
</gene>
<name>A0A318MQL2_FRIPE</name>
<comment type="caution">
    <text evidence="1">The sequence shown here is derived from an EMBL/GenBank/DDBJ whole genome shotgun (WGS) entry which is preliminary data.</text>
</comment>
<dbReference type="Proteomes" id="UP000247838">
    <property type="component" value="Unassembled WGS sequence"/>
</dbReference>
<evidence type="ECO:0000313" key="1">
    <source>
        <dbReference type="EMBL" id="PXY95085.1"/>
    </source>
</evidence>
<dbReference type="Pfam" id="PF23812">
    <property type="entry name" value="Phage_TAC_18"/>
    <property type="match status" value="1"/>
</dbReference>
<sequence length="95" mass="11241">MAQQMGQPIPDKVKNKPQLNDDLYFYYQAFLDLDTTRTHNMSPTPISWLAIIEYARFHQLHDEDTHELVQIIRAMDRVNLKHVEKAFKDKTNAIK</sequence>
<dbReference type="InterPro" id="IPR056919">
    <property type="entry name" value="Phage_TAC_18"/>
</dbReference>
<proteinExistence type="predicted"/>
<accession>A0A318MQL2</accession>
<organism evidence="1 2">
    <name type="scientific">Frischella perrara</name>
    <dbReference type="NCBI Taxonomy" id="1267021"/>
    <lineage>
        <taxon>Bacteria</taxon>
        <taxon>Pseudomonadati</taxon>
        <taxon>Pseudomonadota</taxon>
        <taxon>Gammaproteobacteria</taxon>
        <taxon>Orbales</taxon>
        <taxon>Orbaceae</taxon>
        <taxon>Frischella</taxon>
    </lineage>
</organism>
<dbReference type="RefSeq" id="WP_110443953.1">
    <property type="nucleotide sequence ID" value="NZ_CAMKYU010000008.1"/>
</dbReference>
<protein>
    <submittedName>
        <fullName evidence="1">Uncharacterized protein</fullName>
    </submittedName>
</protein>
<dbReference type="EMBL" id="QGLM01000017">
    <property type="protein sequence ID" value="PXY95085.1"/>
    <property type="molecule type" value="Genomic_DNA"/>
</dbReference>
<reference evidence="1 2" key="1">
    <citation type="submission" date="2018-05" db="EMBL/GenBank/DDBJ databases">
        <title>Reference genomes for bee gut microbiota database.</title>
        <authorList>
            <person name="Ellegaard K.M."/>
        </authorList>
    </citation>
    <scope>NUCLEOTIDE SEQUENCE [LARGE SCALE GENOMIC DNA]</scope>
    <source>
        <strain evidence="1 2">ESL0167</strain>
    </source>
</reference>
<evidence type="ECO:0000313" key="2">
    <source>
        <dbReference type="Proteomes" id="UP000247838"/>
    </source>
</evidence>